<dbReference type="SUPFAM" id="SSF53756">
    <property type="entry name" value="UDP-Glycosyltransferase/glycogen phosphorylase"/>
    <property type="match status" value="1"/>
</dbReference>
<dbReference type="CDD" id="cd03808">
    <property type="entry name" value="GT4_CapM-like"/>
    <property type="match status" value="1"/>
</dbReference>
<dbReference type="InterPro" id="IPR028098">
    <property type="entry name" value="Glyco_trans_4-like_N"/>
</dbReference>
<name>A0A1Y6FNP9_9SPHN</name>
<organism evidence="2 3">
    <name type="scientific">Sphingopyxis terrae subsp. ummariensis</name>
    <dbReference type="NCBI Taxonomy" id="429001"/>
    <lineage>
        <taxon>Bacteria</taxon>
        <taxon>Pseudomonadati</taxon>
        <taxon>Pseudomonadota</taxon>
        <taxon>Alphaproteobacteria</taxon>
        <taxon>Sphingomonadales</taxon>
        <taxon>Sphingomonadaceae</taxon>
        <taxon>Sphingopyxis</taxon>
    </lineage>
</organism>
<dbReference type="PANTHER" id="PTHR12526">
    <property type="entry name" value="GLYCOSYLTRANSFERASE"/>
    <property type="match status" value="1"/>
</dbReference>
<evidence type="ECO:0000313" key="3">
    <source>
        <dbReference type="Proteomes" id="UP000194469"/>
    </source>
</evidence>
<dbReference type="RefSeq" id="WP_086457051.1">
    <property type="nucleotide sequence ID" value="NZ_FXWL01000002.1"/>
</dbReference>
<evidence type="ECO:0000259" key="1">
    <source>
        <dbReference type="Pfam" id="PF13579"/>
    </source>
</evidence>
<sequence length="374" mass="41808">MHILISINSSWNVMNFRRHLIFSLLADGHELTILAPREPEAADLEAMGCRVVHLDMDRKGLSPLRDLRLLWSFFVLFRRFSPNAILSFTIKNNIYGAFASRAAGVPFLPNVTGLGTIFLQNSWVTRLAIWLYRRAFRSLPLVFFQNSDDRDLFVEKRIVAEPQSRILPGSGIDLDHFVPTPLPDGTETTFLLIGRMLRDKGVHEYVDAARSLRRKGHAARFQLLGFLDADNRTAIGRKIMDGWVGEGIVEYLGSASDVRDAIRNADCIVLPSYREGTPRTLLEGAAMARPLVATDVPGCRQVVDDGVNGFLCRVQDADDLASAMEKMIAAGPRGRELMGAAGRARMMRDYDQNIVVAAYRAAIDRISPPSVRRR</sequence>
<proteinExistence type="predicted"/>
<dbReference type="Proteomes" id="UP000194469">
    <property type="component" value="Unassembled WGS sequence"/>
</dbReference>
<dbReference type="AlphaFoldDB" id="A0A1Y6FNP9"/>
<dbReference type="Pfam" id="PF13579">
    <property type="entry name" value="Glyco_trans_4_4"/>
    <property type="match status" value="1"/>
</dbReference>
<keyword evidence="3" id="KW-1185">Reference proteome</keyword>
<dbReference type="Gene3D" id="3.40.50.2000">
    <property type="entry name" value="Glycogen Phosphorylase B"/>
    <property type="match status" value="2"/>
</dbReference>
<evidence type="ECO:0000313" key="2">
    <source>
        <dbReference type="EMBL" id="SMQ76594.1"/>
    </source>
</evidence>
<reference evidence="3" key="1">
    <citation type="submission" date="2017-04" db="EMBL/GenBank/DDBJ databases">
        <authorList>
            <person name="Varghese N."/>
            <person name="Submissions S."/>
        </authorList>
    </citation>
    <scope>NUCLEOTIDE SEQUENCE [LARGE SCALE GENOMIC DNA]</scope>
    <source>
        <strain evidence="3">UI2</strain>
    </source>
</reference>
<gene>
    <name evidence="2" type="ORF">SAMN06295984_2032</name>
</gene>
<dbReference type="PANTHER" id="PTHR12526:SF638">
    <property type="entry name" value="SPORE COAT PROTEIN SA"/>
    <property type="match status" value="1"/>
</dbReference>
<keyword evidence="2" id="KW-0808">Transferase</keyword>
<accession>A0A1Y6FNP9</accession>
<dbReference type="EMBL" id="FXWL01000002">
    <property type="protein sequence ID" value="SMQ76594.1"/>
    <property type="molecule type" value="Genomic_DNA"/>
</dbReference>
<dbReference type="GO" id="GO:0016757">
    <property type="term" value="F:glycosyltransferase activity"/>
    <property type="evidence" value="ECO:0007669"/>
    <property type="project" value="TreeGrafter"/>
</dbReference>
<feature type="domain" description="Glycosyltransferase subfamily 4-like N-terminal" evidence="1">
    <location>
        <begin position="18"/>
        <end position="164"/>
    </location>
</feature>
<dbReference type="Pfam" id="PF13692">
    <property type="entry name" value="Glyco_trans_1_4"/>
    <property type="match status" value="1"/>
</dbReference>
<dbReference type="GeneID" id="303001682"/>
<protein>
    <submittedName>
        <fullName evidence="2">Glycosyltransferase involved in cell wall bisynthesis</fullName>
    </submittedName>
</protein>